<name>A0A4Z1RAY6_9GAMM</name>
<keyword evidence="2 4" id="KW-0472">Membrane</keyword>
<dbReference type="PANTHER" id="PTHR34512:SF30">
    <property type="entry name" value="OUTER MEMBRANE PROTEIN ASSEMBLY FACTOR BAMB"/>
    <property type="match status" value="1"/>
</dbReference>
<evidence type="ECO:0000259" key="5">
    <source>
        <dbReference type="Pfam" id="PF13360"/>
    </source>
</evidence>
<comment type="similarity">
    <text evidence="4">Belongs to the BamB family.</text>
</comment>
<keyword evidence="3 4" id="KW-0998">Cell outer membrane</keyword>
<dbReference type="Proteomes" id="UP000298681">
    <property type="component" value="Unassembled WGS sequence"/>
</dbReference>
<dbReference type="GO" id="GO:0051205">
    <property type="term" value="P:protein insertion into membrane"/>
    <property type="evidence" value="ECO:0007669"/>
    <property type="project" value="UniProtKB-UniRule"/>
</dbReference>
<dbReference type="AlphaFoldDB" id="A0A4Z1RAY6"/>
<dbReference type="InterPro" id="IPR018391">
    <property type="entry name" value="PQQ_b-propeller_rpt"/>
</dbReference>
<dbReference type="GO" id="GO:0043165">
    <property type="term" value="P:Gram-negative-bacterium-type cell outer membrane assembly"/>
    <property type="evidence" value="ECO:0007669"/>
    <property type="project" value="UniProtKB-UniRule"/>
</dbReference>
<dbReference type="RefSeq" id="WP_134673312.1">
    <property type="nucleotide sequence ID" value="NZ_SPUH01000001.1"/>
</dbReference>
<keyword evidence="1 4" id="KW-0732">Signal</keyword>
<dbReference type="Gene3D" id="2.130.10.10">
    <property type="entry name" value="YVTN repeat-like/Quinoprotein amine dehydrogenase"/>
    <property type="match status" value="1"/>
</dbReference>
<dbReference type="NCBIfam" id="TIGR03300">
    <property type="entry name" value="assembly_YfgL"/>
    <property type="match status" value="1"/>
</dbReference>
<reference evidence="6 7" key="1">
    <citation type="submission" date="2019-01" db="EMBL/GenBank/DDBJ databases">
        <authorList>
            <person name="Zhang S."/>
        </authorList>
    </citation>
    <scope>NUCLEOTIDE SEQUENCE [LARGE SCALE GENOMIC DNA]</scope>
    <source>
        <strain evidence="6 7">1626</strain>
    </source>
</reference>
<evidence type="ECO:0000256" key="2">
    <source>
        <dbReference type="ARBA" id="ARBA00023136"/>
    </source>
</evidence>
<dbReference type="InterPro" id="IPR017687">
    <property type="entry name" value="BamB"/>
</dbReference>
<comment type="function">
    <text evidence="4">Part of the outer membrane protein assembly complex, which is involved in assembly and insertion of beta-barrel proteins into the outer membrane.</text>
</comment>
<dbReference type="InterPro" id="IPR011047">
    <property type="entry name" value="Quinoprotein_ADH-like_sf"/>
</dbReference>
<dbReference type="HAMAP" id="MF_00923">
    <property type="entry name" value="OM_assembly_BamB"/>
    <property type="match status" value="1"/>
</dbReference>
<dbReference type="GO" id="GO:0009279">
    <property type="term" value="C:cell outer membrane"/>
    <property type="evidence" value="ECO:0007669"/>
    <property type="project" value="UniProtKB-SubCell"/>
</dbReference>
<dbReference type="PROSITE" id="PS51257">
    <property type="entry name" value="PROKAR_LIPOPROTEIN"/>
    <property type="match status" value="1"/>
</dbReference>
<comment type="caution">
    <text evidence="6">The sequence shown here is derived from an EMBL/GenBank/DDBJ whole genome shotgun (WGS) entry which is preliminary data.</text>
</comment>
<organism evidence="6 7">
    <name type="scientific">Luteimonas yindakuii</name>
    <dbReference type="NCBI Taxonomy" id="2565782"/>
    <lineage>
        <taxon>Bacteria</taxon>
        <taxon>Pseudomonadati</taxon>
        <taxon>Pseudomonadota</taxon>
        <taxon>Gammaproteobacteria</taxon>
        <taxon>Lysobacterales</taxon>
        <taxon>Lysobacteraceae</taxon>
        <taxon>Luteimonas</taxon>
    </lineage>
</organism>
<comment type="subcellular location">
    <subcellularLocation>
        <location evidence="4">Cell outer membrane</location>
        <topology evidence="4">Lipid-anchor</topology>
    </subcellularLocation>
</comment>
<evidence type="ECO:0000256" key="4">
    <source>
        <dbReference type="HAMAP-Rule" id="MF_00923"/>
    </source>
</evidence>
<proteinExistence type="inferred from homology"/>
<dbReference type="SUPFAM" id="SSF50998">
    <property type="entry name" value="Quinoprotein alcohol dehydrogenase-like"/>
    <property type="match status" value="1"/>
</dbReference>
<accession>A0A4Z1RAY6</accession>
<comment type="subunit">
    <text evidence="4">Part of the Bam complex.</text>
</comment>
<dbReference type="Pfam" id="PF13360">
    <property type="entry name" value="PQQ_2"/>
    <property type="match status" value="1"/>
</dbReference>
<sequence>MKSAKRSAALRGAILLLGAVALTGCGTIRGWFSSDDDKPNTTDPAPLVEFTSTATPERIWTAGAGKGEGRIGVRQAPAVGDGRVYAAAVRGGVRAFDLQSGAQVWHYPSDLRLSGGPGHGEGLVVVGGLDGEVVALDAATGTERWQAKVGNEVLAAPVIGQGAVIVRSNDGRVTAFDVATGERRWFWVRELPTLTVRGHGSALLGPGLVFVGNDDGTVVALSIADGRVLWEQLVGPPDGRTELERMADIDGTPVLDGTVVFATSYKRNTMAIDGPTGRPLWVSDRGGVGRLGVAPNLLAVSDPAGTVWGLDKRSGSAMWQQDGLARRDLTSAVVHGNYVVVGDYDGYLHWLQLDNGQFAARARAGRDALRGTPVVADGILVVQNVDGNLSAWRIGQ</sequence>
<dbReference type="InterPro" id="IPR002372">
    <property type="entry name" value="PQQ_rpt_dom"/>
</dbReference>
<evidence type="ECO:0000313" key="7">
    <source>
        <dbReference type="Proteomes" id="UP000298681"/>
    </source>
</evidence>
<gene>
    <name evidence="4 6" type="primary">bamB</name>
    <name evidence="6" type="ORF">E4582_03500</name>
</gene>
<dbReference type="PANTHER" id="PTHR34512">
    <property type="entry name" value="CELL SURFACE PROTEIN"/>
    <property type="match status" value="1"/>
</dbReference>
<dbReference type="SMART" id="SM00564">
    <property type="entry name" value="PQQ"/>
    <property type="match status" value="7"/>
</dbReference>
<dbReference type="InterPro" id="IPR015943">
    <property type="entry name" value="WD40/YVTN_repeat-like_dom_sf"/>
</dbReference>
<evidence type="ECO:0000256" key="3">
    <source>
        <dbReference type="ARBA" id="ARBA00023237"/>
    </source>
</evidence>
<dbReference type="EMBL" id="SPUH01000001">
    <property type="protein sequence ID" value="TKS53928.1"/>
    <property type="molecule type" value="Genomic_DNA"/>
</dbReference>
<evidence type="ECO:0000313" key="6">
    <source>
        <dbReference type="EMBL" id="TKS53928.1"/>
    </source>
</evidence>
<evidence type="ECO:0000256" key="1">
    <source>
        <dbReference type="ARBA" id="ARBA00022729"/>
    </source>
</evidence>
<protein>
    <recommendedName>
        <fullName evidence="4">Outer membrane protein assembly factor BamB</fullName>
    </recommendedName>
</protein>
<keyword evidence="7" id="KW-1185">Reference proteome</keyword>
<keyword evidence="4" id="KW-0564">Palmitate</keyword>
<keyword evidence="4" id="KW-0449">Lipoprotein</keyword>
<feature type="domain" description="Pyrrolo-quinoline quinone repeat" evidence="5">
    <location>
        <begin position="90"/>
        <end position="321"/>
    </location>
</feature>